<feature type="region of interest" description="Disordered" evidence="7">
    <location>
        <begin position="279"/>
        <end position="304"/>
    </location>
</feature>
<keyword evidence="3" id="KW-0238">DNA-binding</keyword>
<gene>
    <name evidence="9" type="ORF">TAV2_LOCUS5082</name>
</gene>
<dbReference type="InterPro" id="IPR044810">
    <property type="entry name" value="WRKY_plant"/>
</dbReference>
<dbReference type="GO" id="GO:0042542">
    <property type="term" value="P:response to hydrogen peroxide"/>
    <property type="evidence" value="ECO:0007669"/>
    <property type="project" value="UniProtKB-ARBA"/>
</dbReference>
<dbReference type="GO" id="GO:0010193">
    <property type="term" value="P:response to ozone"/>
    <property type="evidence" value="ECO:0007669"/>
    <property type="project" value="UniProtKB-ARBA"/>
</dbReference>
<feature type="region of interest" description="Disordered" evidence="7">
    <location>
        <begin position="1"/>
        <end position="49"/>
    </location>
</feature>
<dbReference type="PANTHER" id="PTHR32096">
    <property type="entry name" value="WRKY TRANSCRIPTION FACTOR 30-RELATED-RELATED"/>
    <property type="match status" value="1"/>
</dbReference>
<evidence type="ECO:0000256" key="3">
    <source>
        <dbReference type="ARBA" id="ARBA00023125"/>
    </source>
</evidence>
<evidence type="ECO:0000313" key="10">
    <source>
        <dbReference type="Proteomes" id="UP000836841"/>
    </source>
</evidence>
<comment type="similarity">
    <text evidence="6">Belongs to the WRKY group III family.</text>
</comment>
<dbReference type="InterPro" id="IPR036576">
    <property type="entry name" value="WRKY_dom_sf"/>
</dbReference>
<feature type="compositionally biased region" description="Basic and acidic residues" evidence="7">
    <location>
        <begin position="1"/>
        <end position="26"/>
    </location>
</feature>
<feature type="domain" description="WRKY" evidence="8">
    <location>
        <begin position="114"/>
        <end position="178"/>
    </location>
</feature>
<feature type="compositionally biased region" description="Low complexity" evidence="7">
    <location>
        <begin position="281"/>
        <end position="291"/>
    </location>
</feature>
<dbReference type="AlphaFoldDB" id="A0AAU9RKE5"/>
<keyword evidence="5" id="KW-0539">Nucleus</keyword>
<evidence type="ECO:0000259" key="8">
    <source>
        <dbReference type="PROSITE" id="PS50811"/>
    </source>
</evidence>
<reference evidence="9 10" key="1">
    <citation type="submission" date="2022-03" db="EMBL/GenBank/DDBJ databases">
        <authorList>
            <person name="Nunn A."/>
            <person name="Chopra R."/>
            <person name="Nunn A."/>
            <person name="Contreras Garrido A."/>
        </authorList>
    </citation>
    <scope>NUCLEOTIDE SEQUENCE [LARGE SCALE GENOMIC DNA]</scope>
</reference>
<dbReference type="InterPro" id="IPR003657">
    <property type="entry name" value="WRKY_dom"/>
</dbReference>
<dbReference type="Proteomes" id="UP000836841">
    <property type="component" value="Chromosome 2"/>
</dbReference>
<feature type="compositionally biased region" description="Basic and acidic residues" evidence="7">
    <location>
        <begin position="82"/>
        <end position="92"/>
    </location>
</feature>
<dbReference type="GO" id="GO:0003700">
    <property type="term" value="F:DNA-binding transcription factor activity"/>
    <property type="evidence" value="ECO:0007669"/>
    <property type="project" value="InterPro"/>
</dbReference>
<keyword evidence="4" id="KW-0804">Transcription</keyword>
<sequence>MEKKSNSGEWEKMKKEINELMTEGRDYAQQLKSQLGSSSSQESREHLAKKILESYHKSLTIMNYSGEPEQVSPYSHGGGSPKSDDSDQEPRIIKSSKKSMPRWTQKVSITSGVAIDRTLDDGFSWRKYGQKDILGAKFPRGYYRCTYRKSQGCEATKQVQRSNENLMLFEIIYRGVHSCSQAANVGSTIPVQILEPNQSQENENLETVKESLDIGHHNYNHEAHVHETASYPLPSTPNLESNDAYMLQMRDQNIEYFGSTSYSDLGTNVNYDFMASRDVGSASHSTSNSPSTVRLEPPYQSFDPNHPFGGFGGFYS</sequence>
<name>A0AAU9RKE5_THLAR</name>
<feature type="compositionally biased region" description="Low complexity" evidence="7">
    <location>
        <begin position="29"/>
        <end position="41"/>
    </location>
</feature>
<proteinExistence type="inferred from homology"/>
<evidence type="ECO:0000256" key="6">
    <source>
        <dbReference type="ARBA" id="ARBA00060850"/>
    </source>
</evidence>
<accession>A0AAU9RKE5</accession>
<dbReference type="FunFam" id="2.20.25.80:FF:000009">
    <property type="entry name" value="WRKY transcription factor 53"/>
    <property type="match status" value="1"/>
</dbReference>
<evidence type="ECO:0000256" key="4">
    <source>
        <dbReference type="ARBA" id="ARBA00023163"/>
    </source>
</evidence>
<dbReference type="PROSITE" id="PS50811">
    <property type="entry name" value="WRKY"/>
    <property type="match status" value="1"/>
</dbReference>
<keyword evidence="10" id="KW-1185">Reference proteome</keyword>
<dbReference type="GO" id="GO:0010150">
    <property type="term" value="P:leaf senescence"/>
    <property type="evidence" value="ECO:0007669"/>
    <property type="project" value="UniProtKB-ARBA"/>
</dbReference>
<dbReference type="Pfam" id="PF03106">
    <property type="entry name" value="WRKY"/>
    <property type="match status" value="1"/>
</dbReference>
<dbReference type="SUPFAM" id="SSF118290">
    <property type="entry name" value="WRKY DNA-binding domain"/>
    <property type="match status" value="1"/>
</dbReference>
<dbReference type="GO" id="GO:0009751">
    <property type="term" value="P:response to salicylic acid"/>
    <property type="evidence" value="ECO:0007669"/>
    <property type="project" value="UniProtKB-ARBA"/>
</dbReference>
<organism evidence="9 10">
    <name type="scientific">Thlaspi arvense</name>
    <name type="common">Field penny-cress</name>
    <dbReference type="NCBI Taxonomy" id="13288"/>
    <lineage>
        <taxon>Eukaryota</taxon>
        <taxon>Viridiplantae</taxon>
        <taxon>Streptophyta</taxon>
        <taxon>Embryophyta</taxon>
        <taxon>Tracheophyta</taxon>
        <taxon>Spermatophyta</taxon>
        <taxon>Magnoliopsida</taxon>
        <taxon>eudicotyledons</taxon>
        <taxon>Gunneridae</taxon>
        <taxon>Pentapetalae</taxon>
        <taxon>rosids</taxon>
        <taxon>malvids</taxon>
        <taxon>Brassicales</taxon>
        <taxon>Brassicaceae</taxon>
        <taxon>Thlaspideae</taxon>
        <taxon>Thlaspi</taxon>
    </lineage>
</organism>
<dbReference type="Gene3D" id="2.20.25.80">
    <property type="entry name" value="WRKY domain"/>
    <property type="match status" value="1"/>
</dbReference>
<dbReference type="SMART" id="SM00774">
    <property type="entry name" value="WRKY"/>
    <property type="match status" value="1"/>
</dbReference>
<dbReference type="GO" id="GO:0000976">
    <property type="term" value="F:transcription cis-regulatory region binding"/>
    <property type="evidence" value="ECO:0007669"/>
    <property type="project" value="TreeGrafter"/>
</dbReference>
<dbReference type="PANTHER" id="PTHR32096:SF89">
    <property type="entry name" value="WRKY DOMAIN-CONTAINING PROTEIN"/>
    <property type="match status" value="1"/>
</dbReference>
<feature type="region of interest" description="Disordered" evidence="7">
    <location>
        <begin position="66"/>
        <end position="99"/>
    </location>
</feature>
<dbReference type="GO" id="GO:0005634">
    <property type="term" value="C:nucleus"/>
    <property type="evidence" value="ECO:0007669"/>
    <property type="project" value="UniProtKB-SubCell"/>
</dbReference>
<evidence type="ECO:0000256" key="1">
    <source>
        <dbReference type="ARBA" id="ARBA00004123"/>
    </source>
</evidence>
<protein>
    <recommendedName>
        <fullName evidence="8">WRKY domain-containing protein</fullName>
    </recommendedName>
</protein>
<evidence type="ECO:0000256" key="2">
    <source>
        <dbReference type="ARBA" id="ARBA00023015"/>
    </source>
</evidence>
<evidence type="ECO:0000256" key="5">
    <source>
        <dbReference type="ARBA" id="ARBA00023242"/>
    </source>
</evidence>
<dbReference type="EMBL" id="OU466858">
    <property type="protein sequence ID" value="CAH2044266.1"/>
    <property type="molecule type" value="Genomic_DNA"/>
</dbReference>
<keyword evidence="2" id="KW-0805">Transcription regulation</keyword>
<comment type="subcellular location">
    <subcellularLocation>
        <location evidence="1">Nucleus</location>
    </subcellularLocation>
</comment>
<evidence type="ECO:0000313" key="9">
    <source>
        <dbReference type="EMBL" id="CAH2044266.1"/>
    </source>
</evidence>
<evidence type="ECO:0000256" key="7">
    <source>
        <dbReference type="SAM" id="MobiDB-lite"/>
    </source>
</evidence>